<evidence type="ECO:0008006" key="3">
    <source>
        <dbReference type="Google" id="ProtNLM"/>
    </source>
</evidence>
<organism evidence="1 2">
    <name type="scientific">Hyaloperonospora brassicae</name>
    <name type="common">Brassica downy mildew</name>
    <name type="synonym">Peronospora brassicae</name>
    <dbReference type="NCBI Taxonomy" id="162125"/>
    <lineage>
        <taxon>Eukaryota</taxon>
        <taxon>Sar</taxon>
        <taxon>Stramenopiles</taxon>
        <taxon>Oomycota</taxon>
        <taxon>Peronosporomycetes</taxon>
        <taxon>Peronosporales</taxon>
        <taxon>Peronosporaceae</taxon>
        <taxon>Hyaloperonospora</taxon>
    </lineage>
</organism>
<dbReference type="Gene3D" id="3.40.50.12710">
    <property type="match status" value="1"/>
</dbReference>
<dbReference type="EMBL" id="CANTFL010000940">
    <property type="protein sequence ID" value="CAI5728791.1"/>
    <property type="molecule type" value="Genomic_DNA"/>
</dbReference>
<dbReference type="InterPro" id="IPR011990">
    <property type="entry name" value="TPR-like_helical_dom_sf"/>
</dbReference>
<comment type="caution">
    <text evidence="1">The sequence shown here is derived from an EMBL/GenBank/DDBJ whole genome shotgun (WGS) entry which is preliminary data.</text>
</comment>
<dbReference type="SUPFAM" id="SSF53335">
    <property type="entry name" value="S-adenosyl-L-methionine-dependent methyltransferases"/>
    <property type="match status" value="1"/>
</dbReference>
<dbReference type="Gene3D" id="1.25.40.10">
    <property type="entry name" value="Tetratricopeptide repeat domain"/>
    <property type="match status" value="1"/>
</dbReference>
<name>A0AAV0TZN6_HYABA</name>
<proteinExistence type="predicted"/>
<dbReference type="InterPro" id="IPR029063">
    <property type="entry name" value="SAM-dependent_MTases_sf"/>
</dbReference>
<accession>A0AAV0TZN6</accession>
<keyword evidence="2" id="KW-1185">Reference proteome</keyword>
<gene>
    <name evidence="1" type="ORF">HBR001_LOCUS4408</name>
</gene>
<evidence type="ECO:0000313" key="2">
    <source>
        <dbReference type="Proteomes" id="UP001162031"/>
    </source>
</evidence>
<dbReference type="AlphaFoldDB" id="A0AAV0TZN6"/>
<reference evidence="1" key="1">
    <citation type="submission" date="2022-12" db="EMBL/GenBank/DDBJ databases">
        <authorList>
            <person name="Webb A."/>
        </authorList>
    </citation>
    <scope>NUCLEOTIDE SEQUENCE</scope>
    <source>
        <strain evidence="1">Hp1</strain>
    </source>
</reference>
<dbReference type="Proteomes" id="UP001162031">
    <property type="component" value="Unassembled WGS sequence"/>
</dbReference>
<evidence type="ECO:0000313" key="1">
    <source>
        <dbReference type="EMBL" id="CAI5728791.1"/>
    </source>
</evidence>
<sequence length="598" mass="66759">MQTPPYCQLEDLTPFASCHLWKLMTSFYDRQGVASWARGIVPHFVTSNAFIAKRYSKVLESYFRDAVAPGSATPVDVTQPFYIVELGAGSGKFSFYFIKTLVHANTVLDMPLSNIRYVMTDFTEQNLHFWKTHPAFVPFVKSGLVDFAIFDATTDSELRLHLSGHVIRPGELRNPICVIANYLFDTLCHDLFQVDRGVLKQGLVRVGSTRAEEPDPLDPEIVKRMRNIFKYEQIDETYYGGTKPHHNNMLMWYHEYYDPASSGATILVPVGALSAIERLAVLSLNGLVLLSGDKGNSNPDRFRGISDPQIAVHGSFSIMVNYHAISVYFASRGGFALHSSQEEASLKVSVFVLPANAASEDKDGDIPMVELYDSGLHETCERRSLQFPHLSTAFEDQIVSFGPNDFFVMQKAAYEDADTLSLRAVLSLMRLSEWDPDVLYKFHDVLLHRLPSATAELKQDVMHGISQVWSNYYALDNGKDIAFAIGRICYGLHEYDSALAYYALSAQEMGKHYVTSHNMGLCHYSKKQLGLAATCFEEACALNRSYGKASIWLERVRQEIGAVLVGGVSAVPTQPVVQQFTGSAAHEQVPQSPKRLVA</sequence>
<dbReference type="SUPFAM" id="SSF48452">
    <property type="entry name" value="TPR-like"/>
    <property type="match status" value="1"/>
</dbReference>
<protein>
    <recommendedName>
        <fullName evidence="3">Type II protein arginine methyltransferase</fullName>
    </recommendedName>
</protein>
<dbReference type="InterPro" id="IPR038375">
    <property type="entry name" value="NDUFAF7_sf"/>
</dbReference>